<dbReference type="GO" id="GO:0016241">
    <property type="term" value="P:regulation of macroautophagy"/>
    <property type="evidence" value="ECO:0007669"/>
    <property type="project" value="UniProtKB-ARBA"/>
</dbReference>
<dbReference type="GO" id="GO:0007040">
    <property type="term" value="P:lysosome organization"/>
    <property type="evidence" value="ECO:0007669"/>
    <property type="project" value="UniProtKB-ARBA"/>
</dbReference>
<dbReference type="STRING" id="195883.A0A482XJI7"/>
<dbReference type="GO" id="GO:0030163">
    <property type="term" value="P:protein catabolic process"/>
    <property type="evidence" value="ECO:0007669"/>
    <property type="project" value="UniProtKB-ARBA"/>
</dbReference>
<evidence type="ECO:0000313" key="21">
    <source>
        <dbReference type="Proteomes" id="UP000291343"/>
    </source>
</evidence>
<dbReference type="FunFam" id="3.40.50.2000:FF:000021">
    <property type="entry name" value="UDP-glucuronosyltransferase"/>
    <property type="match status" value="1"/>
</dbReference>
<evidence type="ECO:0000256" key="2">
    <source>
        <dbReference type="ARBA" id="ARBA00004760"/>
    </source>
</evidence>
<dbReference type="GO" id="GO:0004348">
    <property type="term" value="F:glucosylceramidase activity"/>
    <property type="evidence" value="ECO:0007669"/>
    <property type="project" value="UniProtKB-EC"/>
</dbReference>
<dbReference type="GO" id="GO:0042391">
    <property type="term" value="P:regulation of membrane potential"/>
    <property type="evidence" value="ECO:0007669"/>
    <property type="project" value="UniProtKB-ARBA"/>
</dbReference>
<keyword evidence="12 15" id="KW-0443">Lipid metabolism</keyword>
<protein>
    <recommendedName>
        <fullName evidence="6 15">Glucosylceramidase</fullName>
        <ecNumber evidence="6 15">3.2.1.45</ecNumber>
    </recommendedName>
</protein>
<feature type="domain" description="Glycosyl hydrolase family 30 beta sandwich" evidence="19">
    <location>
        <begin position="457"/>
        <end position="507"/>
    </location>
</feature>
<evidence type="ECO:0000259" key="18">
    <source>
        <dbReference type="Pfam" id="PF02055"/>
    </source>
</evidence>
<dbReference type="OrthoDB" id="6624366at2759"/>
<dbReference type="Gene3D" id="3.20.20.80">
    <property type="entry name" value="Glycosidases"/>
    <property type="match status" value="1"/>
</dbReference>
<evidence type="ECO:0000256" key="9">
    <source>
        <dbReference type="ARBA" id="ARBA00022729"/>
    </source>
</evidence>
<keyword evidence="15" id="KW-0326">Glycosidase</keyword>
<feature type="transmembrane region" description="Helical" evidence="16">
    <location>
        <begin position="689"/>
        <end position="713"/>
    </location>
</feature>
<keyword evidence="9 17" id="KW-0732">Signal</keyword>
<keyword evidence="11 15" id="KW-0746">Sphingolipid metabolism</keyword>
<dbReference type="InterPro" id="IPR017853">
    <property type="entry name" value="GH"/>
</dbReference>
<organism evidence="20 21">
    <name type="scientific">Laodelphax striatellus</name>
    <name type="common">Small brown planthopper</name>
    <name type="synonym">Delphax striatella</name>
    <dbReference type="NCBI Taxonomy" id="195883"/>
    <lineage>
        <taxon>Eukaryota</taxon>
        <taxon>Metazoa</taxon>
        <taxon>Ecdysozoa</taxon>
        <taxon>Arthropoda</taxon>
        <taxon>Hexapoda</taxon>
        <taxon>Insecta</taxon>
        <taxon>Pterygota</taxon>
        <taxon>Neoptera</taxon>
        <taxon>Paraneoptera</taxon>
        <taxon>Hemiptera</taxon>
        <taxon>Auchenorrhyncha</taxon>
        <taxon>Fulgoroidea</taxon>
        <taxon>Delphacidae</taxon>
        <taxon>Criomorphinae</taxon>
        <taxon>Laodelphax</taxon>
    </lineage>
</organism>
<comment type="pathway">
    <text evidence="2">Lipid metabolism; sphingolipid metabolism.</text>
</comment>
<dbReference type="EC" id="3.2.1.45" evidence="6 15"/>
<evidence type="ECO:0000256" key="4">
    <source>
        <dbReference type="ARBA" id="ARBA00005382"/>
    </source>
</evidence>
<comment type="catalytic activity">
    <reaction evidence="14">
        <text>an N-acyl-1-beta-D-glucosyl-15-methylhexadecasphing-4-enine + H2O = an N-acyl-15-methylhexadecasphing-4-enine + D-glucose</text>
        <dbReference type="Rhea" id="RHEA:34755"/>
        <dbReference type="ChEBI" id="CHEBI:4167"/>
        <dbReference type="ChEBI" id="CHEBI:15377"/>
        <dbReference type="ChEBI" id="CHEBI:70815"/>
        <dbReference type="ChEBI" id="CHEBI:70846"/>
    </reaction>
    <physiologicalReaction direction="left-to-right" evidence="14">
        <dbReference type="Rhea" id="RHEA:34756"/>
    </physiologicalReaction>
</comment>
<evidence type="ECO:0000256" key="13">
    <source>
        <dbReference type="ARBA" id="ARBA00050474"/>
    </source>
</evidence>
<dbReference type="SUPFAM" id="SSF53756">
    <property type="entry name" value="UDP-Glycosyltransferase/glycogen phosphorylase"/>
    <property type="match status" value="1"/>
</dbReference>
<dbReference type="GO" id="GO:0006914">
    <property type="term" value="P:autophagy"/>
    <property type="evidence" value="ECO:0007669"/>
    <property type="project" value="UniProtKB-ARBA"/>
</dbReference>
<evidence type="ECO:0000256" key="17">
    <source>
        <dbReference type="SAM" id="SignalP"/>
    </source>
</evidence>
<evidence type="ECO:0000256" key="5">
    <source>
        <dbReference type="ARBA" id="ARBA00009995"/>
    </source>
</evidence>
<evidence type="ECO:0000256" key="1">
    <source>
        <dbReference type="ARBA" id="ARBA00001013"/>
    </source>
</evidence>
<reference evidence="20 21" key="1">
    <citation type="journal article" date="2017" name="Gigascience">
        <title>Genome sequence of the small brown planthopper, Laodelphax striatellus.</title>
        <authorList>
            <person name="Zhu J."/>
            <person name="Jiang F."/>
            <person name="Wang X."/>
            <person name="Yang P."/>
            <person name="Bao Y."/>
            <person name="Zhao W."/>
            <person name="Wang W."/>
            <person name="Lu H."/>
            <person name="Wang Q."/>
            <person name="Cui N."/>
            <person name="Li J."/>
            <person name="Chen X."/>
            <person name="Luo L."/>
            <person name="Yu J."/>
            <person name="Kang L."/>
            <person name="Cui F."/>
        </authorList>
    </citation>
    <scope>NUCLEOTIDE SEQUENCE [LARGE SCALE GENOMIC DNA]</scope>
    <source>
        <strain evidence="20">Lst14</strain>
    </source>
</reference>
<keyword evidence="16" id="KW-0812">Transmembrane</keyword>
<dbReference type="AlphaFoldDB" id="A0A482XJI7"/>
<dbReference type="Gene3D" id="3.40.50.2000">
    <property type="entry name" value="Glycogen Phosphorylase B"/>
    <property type="match status" value="1"/>
</dbReference>
<dbReference type="EMBL" id="QKKF02007863">
    <property type="protein sequence ID" value="RZF45834.1"/>
    <property type="molecule type" value="Genomic_DNA"/>
</dbReference>
<proteinExistence type="inferred from homology"/>
<dbReference type="GO" id="GO:0006680">
    <property type="term" value="P:glucosylceramide catabolic process"/>
    <property type="evidence" value="ECO:0007669"/>
    <property type="project" value="UniProtKB-ARBA"/>
</dbReference>
<accession>A0A482XJI7</accession>
<keyword evidence="16" id="KW-1133">Transmembrane helix</keyword>
<evidence type="ECO:0000256" key="3">
    <source>
        <dbReference type="ARBA" id="ARBA00004991"/>
    </source>
</evidence>
<evidence type="ECO:0000256" key="11">
    <source>
        <dbReference type="ARBA" id="ARBA00022919"/>
    </source>
</evidence>
<feature type="signal peptide" evidence="17">
    <location>
        <begin position="1"/>
        <end position="19"/>
    </location>
</feature>
<dbReference type="GO" id="GO:0008202">
    <property type="term" value="P:steroid metabolic process"/>
    <property type="evidence" value="ECO:0007669"/>
    <property type="project" value="UniProtKB-ARBA"/>
</dbReference>
<evidence type="ECO:0000256" key="15">
    <source>
        <dbReference type="RuleBase" id="RU361188"/>
    </source>
</evidence>
<keyword evidence="7" id="KW-0328">Glycosyltransferase</keyword>
<dbReference type="SMR" id="A0A482XJI7"/>
<evidence type="ECO:0000256" key="10">
    <source>
        <dbReference type="ARBA" id="ARBA00022801"/>
    </source>
</evidence>
<comment type="similarity">
    <text evidence="4 15">Belongs to the glycosyl hydrolase 30 family.</text>
</comment>
<dbReference type="InterPro" id="IPR033452">
    <property type="entry name" value="GH30_C"/>
</dbReference>
<dbReference type="InterPro" id="IPR002213">
    <property type="entry name" value="UDP_glucos_trans"/>
</dbReference>
<evidence type="ECO:0000256" key="12">
    <source>
        <dbReference type="ARBA" id="ARBA00023098"/>
    </source>
</evidence>
<dbReference type="GO" id="GO:0008194">
    <property type="term" value="F:UDP-glycosyltransferase activity"/>
    <property type="evidence" value="ECO:0007669"/>
    <property type="project" value="InterPro"/>
</dbReference>
<sequence>MLLPQNEVFLLLAIIICYGFDDGFVCVCNATFCDTIEPLSKPADNNAFVQYTTSKAGKVFEVFHGSFNQPDSDDEGCHITIEPQEKYQEIFGFGGSFTDAAGINIASLSEGAQHKLMSCYFGRDGIGYTFGRVPIGGSDFSTHPYTLADDPNDLELENFKLAPEDYSYKIPYIRMAREMSSKPLLLIGSAWSPPVWMKTNNRISGFGFLKKKYYRLWAQYHVKFLEAYQSEGIPFWAITTGNEPLNAYIFFIVKFNSMGWHAKEQGEWVANDLGPLLRDSFNSCKIIALDDQRIMLPFWTHKVKLSLDKEKDFVHGFGLHWYYDKAVPASVLSFVHHRHPDKFLISTEACEGFLPWDKAIVLGSWKRGSNYMDDIIDDLNHYVSAWVDWNLALDMKGAPNWVKNFVDSAILVDAKRDEFYKQPMFYALAHSSKFIHQHAIRIGFEMKGHPFYKEPCKRLFATVVLNQDGSVVVIINNRGSSQKKVILADPTRGKAILNLDGKSFNTIDLQELLDKADKGFIIFSMGTLVNMTTFSDHIVSSFLNAFSSFGDLLVLWKHDGKLPNQPSNVITRKFFPQKDILVHKNLKLFITHGGLSSTLEVVNAGVPIIGIPMFGDQPGNVMNVVRRGAGILIDYDSITTDYKENAVKLSKLFNDRPLSALDSAVFWTEHVLRHKGARHMRSAAADMPLYKVLLLDVALLFLLSTITVCAILYKSTLYFLRRAATKQKQKQTTRKTSKKSD</sequence>
<dbReference type="GO" id="GO:0006066">
    <property type="term" value="P:alcohol metabolic process"/>
    <property type="evidence" value="ECO:0007669"/>
    <property type="project" value="UniProtKB-ARBA"/>
</dbReference>
<keyword evidence="10 15" id="KW-0378">Hydrolase</keyword>
<evidence type="ECO:0000256" key="16">
    <source>
        <dbReference type="SAM" id="Phobius"/>
    </source>
</evidence>
<comment type="similarity">
    <text evidence="5">Belongs to the UDP-glycosyltransferase family.</text>
</comment>
<dbReference type="SUPFAM" id="SSF51011">
    <property type="entry name" value="Glycosyl hydrolase domain"/>
    <property type="match status" value="1"/>
</dbReference>
<dbReference type="Proteomes" id="UP000291343">
    <property type="component" value="Unassembled WGS sequence"/>
</dbReference>
<dbReference type="Pfam" id="PF00201">
    <property type="entry name" value="UDPGT"/>
    <property type="match status" value="1"/>
</dbReference>
<dbReference type="InParanoid" id="A0A482XJI7"/>
<name>A0A482XJI7_LAOST</name>
<dbReference type="FunCoup" id="A0A482XJI7">
    <property type="interactions" value="151"/>
</dbReference>
<dbReference type="CDD" id="cd03784">
    <property type="entry name" value="GT1_Gtf-like"/>
    <property type="match status" value="1"/>
</dbReference>
<dbReference type="FunFam" id="3.20.20.80:FF:000030">
    <property type="entry name" value="Lysosomal acid glucosylceramidase"/>
    <property type="match status" value="1"/>
</dbReference>
<comment type="catalytic activity">
    <reaction evidence="13">
        <text>a beta-D-glucosylceramide + H2O = an N-acyl-sphingoid base + D-glucose</text>
        <dbReference type="Rhea" id="RHEA:81447"/>
        <dbReference type="ChEBI" id="CHEBI:4167"/>
        <dbReference type="ChEBI" id="CHEBI:15377"/>
        <dbReference type="ChEBI" id="CHEBI:83264"/>
        <dbReference type="ChEBI" id="CHEBI:83273"/>
    </reaction>
    <physiologicalReaction direction="left-to-right" evidence="13">
        <dbReference type="Rhea" id="RHEA:81448"/>
    </physiologicalReaction>
</comment>
<evidence type="ECO:0000256" key="8">
    <source>
        <dbReference type="ARBA" id="ARBA00022679"/>
    </source>
</evidence>
<evidence type="ECO:0000256" key="7">
    <source>
        <dbReference type="ARBA" id="ARBA00022676"/>
    </source>
</evidence>
<evidence type="ECO:0000256" key="14">
    <source>
        <dbReference type="ARBA" id="ARBA00051345"/>
    </source>
</evidence>
<dbReference type="PANTHER" id="PTHR11069:SF23">
    <property type="entry name" value="LYSOSOMAL ACID GLUCOSYLCERAMIDASE"/>
    <property type="match status" value="1"/>
</dbReference>
<dbReference type="GO" id="GO:0016758">
    <property type="term" value="F:hexosyltransferase activity"/>
    <property type="evidence" value="ECO:0007669"/>
    <property type="project" value="UniProtKB-ARBA"/>
</dbReference>
<feature type="domain" description="Glycosyl hydrolase family 30 TIM-barrel" evidence="18">
    <location>
        <begin position="91"/>
        <end position="435"/>
    </location>
</feature>
<dbReference type="PANTHER" id="PTHR11069">
    <property type="entry name" value="GLUCOSYLCERAMIDASE"/>
    <property type="match status" value="1"/>
</dbReference>
<keyword evidence="8" id="KW-0808">Transferase</keyword>
<comment type="pathway">
    <text evidence="3">Sphingolipid metabolism.</text>
</comment>
<dbReference type="GO" id="GO:0051246">
    <property type="term" value="P:regulation of protein metabolic process"/>
    <property type="evidence" value="ECO:0007669"/>
    <property type="project" value="UniProtKB-ARBA"/>
</dbReference>
<dbReference type="InterPro" id="IPR033453">
    <property type="entry name" value="Glyco_hydro_30_TIM-barrel"/>
</dbReference>
<evidence type="ECO:0000313" key="20">
    <source>
        <dbReference type="EMBL" id="RZF45834.1"/>
    </source>
</evidence>
<dbReference type="PRINTS" id="PR00843">
    <property type="entry name" value="GLHYDRLASE30"/>
</dbReference>
<evidence type="ECO:0000256" key="6">
    <source>
        <dbReference type="ARBA" id="ARBA00012658"/>
    </source>
</evidence>
<dbReference type="GO" id="GO:0032006">
    <property type="term" value="P:regulation of TOR signaling"/>
    <property type="evidence" value="ECO:0007669"/>
    <property type="project" value="UniProtKB-ARBA"/>
</dbReference>
<dbReference type="GO" id="GO:0005102">
    <property type="term" value="F:signaling receptor binding"/>
    <property type="evidence" value="ECO:0007669"/>
    <property type="project" value="UniProtKB-ARBA"/>
</dbReference>
<dbReference type="GO" id="GO:0005774">
    <property type="term" value="C:vacuolar membrane"/>
    <property type="evidence" value="ECO:0007669"/>
    <property type="project" value="UniProtKB-ARBA"/>
</dbReference>
<dbReference type="Pfam" id="PF17189">
    <property type="entry name" value="Glyco_hydro_30C"/>
    <property type="match status" value="1"/>
</dbReference>
<comment type="catalytic activity">
    <reaction evidence="1">
        <text>a beta-D-glucosyl-(1&lt;-&gt;1')-N-acylsphing-4-enine + H2O = an N-acylsphing-4-enine + D-glucose</text>
        <dbReference type="Rhea" id="RHEA:13269"/>
        <dbReference type="ChEBI" id="CHEBI:4167"/>
        <dbReference type="ChEBI" id="CHEBI:15377"/>
        <dbReference type="ChEBI" id="CHEBI:22801"/>
        <dbReference type="ChEBI" id="CHEBI:52639"/>
        <dbReference type="EC" id="3.2.1.45"/>
    </reaction>
    <physiologicalReaction direction="left-to-right" evidence="1">
        <dbReference type="Rhea" id="RHEA:13270"/>
    </physiologicalReaction>
</comment>
<gene>
    <name evidence="20" type="ORF">LSTR_LSTR012314</name>
</gene>
<evidence type="ECO:0000259" key="19">
    <source>
        <dbReference type="Pfam" id="PF17189"/>
    </source>
</evidence>
<keyword evidence="21" id="KW-1185">Reference proteome</keyword>
<comment type="caution">
    <text evidence="20">The sequence shown here is derived from an EMBL/GenBank/DDBJ whole genome shotgun (WGS) entry which is preliminary data.</text>
</comment>
<dbReference type="SUPFAM" id="SSF51445">
    <property type="entry name" value="(Trans)glycosidases"/>
    <property type="match status" value="1"/>
</dbReference>
<dbReference type="InterPro" id="IPR001139">
    <property type="entry name" value="Glyco_hydro_30"/>
</dbReference>
<keyword evidence="16" id="KW-0472">Membrane</keyword>
<feature type="chain" id="PRO_5019844794" description="Glucosylceramidase" evidence="17">
    <location>
        <begin position="20"/>
        <end position="741"/>
    </location>
</feature>
<dbReference type="GO" id="GO:0010605">
    <property type="term" value="P:negative regulation of macromolecule metabolic process"/>
    <property type="evidence" value="ECO:0007669"/>
    <property type="project" value="UniProtKB-ARBA"/>
</dbReference>
<dbReference type="Pfam" id="PF02055">
    <property type="entry name" value="Glyco_hydro_30"/>
    <property type="match status" value="1"/>
</dbReference>
<dbReference type="GO" id="GO:0005764">
    <property type="term" value="C:lysosome"/>
    <property type="evidence" value="ECO:0007669"/>
    <property type="project" value="UniProtKB-ARBA"/>
</dbReference>